<evidence type="ECO:0000313" key="7">
    <source>
        <dbReference type="Proteomes" id="UP000654471"/>
    </source>
</evidence>
<protein>
    <submittedName>
        <fullName evidence="6">Radical SAM protein</fullName>
    </submittedName>
</protein>
<dbReference type="SUPFAM" id="SSF102114">
    <property type="entry name" value="Radical SAM enzymes"/>
    <property type="match status" value="1"/>
</dbReference>
<comment type="caution">
    <text evidence="6">The sequence shown here is derived from an EMBL/GenBank/DDBJ whole genome shotgun (WGS) entry which is preliminary data.</text>
</comment>
<keyword evidence="3" id="KW-0411">Iron-sulfur</keyword>
<dbReference type="Proteomes" id="UP000654471">
    <property type="component" value="Unassembled WGS sequence"/>
</dbReference>
<accession>A0ABQ2VPT2</accession>
<gene>
    <name evidence="6" type="ORF">GCM10010211_83950</name>
</gene>
<evidence type="ECO:0000256" key="3">
    <source>
        <dbReference type="ARBA" id="ARBA00023014"/>
    </source>
</evidence>
<dbReference type="SFLD" id="SFLDG01084">
    <property type="entry name" value="Uncharacterised_Radical_SAM_Su"/>
    <property type="match status" value="1"/>
</dbReference>
<keyword evidence="7" id="KW-1185">Reference proteome</keyword>
<keyword evidence="1" id="KW-0479">Metal-binding</keyword>
<dbReference type="RefSeq" id="WP_189308642.1">
    <property type="nucleotide sequence ID" value="NZ_BMRP01000090.1"/>
</dbReference>
<evidence type="ECO:0000259" key="5">
    <source>
        <dbReference type="PROSITE" id="PS51918"/>
    </source>
</evidence>
<name>A0ABQ2VPT2_9ACTN</name>
<dbReference type="CDD" id="cd01335">
    <property type="entry name" value="Radical_SAM"/>
    <property type="match status" value="1"/>
</dbReference>
<dbReference type="SFLD" id="SFLDS00029">
    <property type="entry name" value="Radical_SAM"/>
    <property type="match status" value="1"/>
</dbReference>
<dbReference type="EMBL" id="BMRP01000090">
    <property type="protein sequence ID" value="GGV03893.1"/>
    <property type="molecule type" value="Genomic_DNA"/>
</dbReference>
<feature type="compositionally biased region" description="Polar residues" evidence="4">
    <location>
        <begin position="330"/>
        <end position="349"/>
    </location>
</feature>
<feature type="domain" description="Radical SAM core" evidence="5">
    <location>
        <begin position="49"/>
        <end position="298"/>
    </location>
</feature>
<dbReference type="PROSITE" id="PS51918">
    <property type="entry name" value="RADICAL_SAM"/>
    <property type="match status" value="1"/>
</dbReference>
<dbReference type="PANTHER" id="PTHR43432">
    <property type="entry name" value="SLR0285 PROTEIN"/>
    <property type="match status" value="1"/>
</dbReference>
<evidence type="ECO:0000256" key="4">
    <source>
        <dbReference type="SAM" id="MobiDB-lite"/>
    </source>
</evidence>
<evidence type="ECO:0000313" key="6">
    <source>
        <dbReference type="EMBL" id="GGV03893.1"/>
    </source>
</evidence>
<feature type="region of interest" description="Disordered" evidence="4">
    <location>
        <begin position="307"/>
        <end position="349"/>
    </location>
</feature>
<sequence>MRWDNLGESPSVLFGTDVVTRTVDTPEFRGITFHEVRARSLVNRVPGASRMPFEWTVNPYRGCSHACVYCFARKTHSYLDLDTGLGFDSQIVVKVNAPDLLRRELAGRHWRGDHIAMGTNVDCYQRAEGRYRLMPGIIGALRDHANPFSILTKGTLILRDLDLLRQAAQVTDIGISVSVGFLDRELWRTVEPGTPAPERRLDVVRTLTAHGIPCGVLMAPVIPFLGDTPGQLRATVRAVAEAGAGSVTPLVLHLRPGAREWFMAWLGHHHPHLVRRYETMYADGAYAPKWYQRRITRQVHELAAEYGLGPSRPGEARRITAPDGRDPGTGTESPAVDNSASGATQLTLL</sequence>
<dbReference type="NCBIfam" id="NF038135">
    <property type="entry name" value="rSAM_Rv2578c"/>
    <property type="match status" value="1"/>
</dbReference>
<dbReference type="Gene3D" id="3.80.30.30">
    <property type="match status" value="1"/>
</dbReference>
<dbReference type="InterPro" id="IPR040086">
    <property type="entry name" value="MJ0683-like"/>
</dbReference>
<dbReference type="InterPro" id="IPR058240">
    <property type="entry name" value="rSAM_sf"/>
</dbReference>
<proteinExistence type="predicted"/>
<organism evidence="6 7">
    <name type="scientific">Streptomyces albospinus</name>
    <dbReference type="NCBI Taxonomy" id="285515"/>
    <lineage>
        <taxon>Bacteria</taxon>
        <taxon>Bacillati</taxon>
        <taxon>Actinomycetota</taxon>
        <taxon>Actinomycetes</taxon>
        <taxon>Kitasatosporales</taxon>
        <taxon>Streptomycetaceae</taxon>
        <taxon>Streptomyces</taxon>
    </lineage>
</organism>
<dbReference type="Pfam" id="PF04055">
    <property type="entry name" value="Radical_SAM"/>
    <property type="match status" value="1"/>
</dbReference>
<feature type="compositionally biased region" description="Basic and acidic residues" evidence="4">
    <location>
        <begin position="314"/>
        <end position="326"/>
    </location>
</feature>
<reference evidence="7" key="1">
    <citation type="journal article" date="2019" name="Int. J. Syst. Evol. Microbiol.">
        <title>The Global Catalogue of Microorganisms (GCM) 10K type strain sequencing project: providing services to taxonomists for standard genome sequencing and annotation.</title>
        <authorList>
            <consortium name="The Broad Institute Genomics Platform"/>
            <consortium name="The Broad Institute Genome Sequencing Center for Infectious Disease"/>
            <person name="Wu L."/>
            <person name="Ma J."/>
        </authorList>
    </citation>
    <scope>NUCLEOTIDE SEQUENCE [LARGE SCALE GENOMIC DNA]</scope>
    <source>
        <strain evidence="7">JCM 3399</strain>
    </source>
</reference>
<evidence type="ECO:0000256" key="1">
    <source>
        <dbReference type="ARBA" id="ARBA00022723"/>
    </source>
</evidence>
<dbReference type="InterPro" id="IPR007197">
    <property type="entry name" value="rSAM"/>
</dbReference>
<keyword evidence="2" id="KW-0408">Iron</keyword>
<evidence type="ECO:0000256" key="2">
    <source>
        <dbReference type="ARBA" id="ARBA00023004"/>
    </source>
</evidence>
<dbReference type="PANTHER" id="PTHR43432:SF3">
    <property type="entry name" value="SLR0285 PROTEIN"/>
    <property type="match status" value="1"/>
</dbReference>